<accession>A0ABU8XWJ0</accession>
<keyword evidence="2" id="KW-1185">Reference proteome</keyword>
<reference evidence="1 2" key="1">
    <citation type="submission" date="2024-01" db="EMBL/GenBank/DDBJ databases">
        <title>Multi-omics insights into the function and evolution of sodium benzoate biodegradation pathways in Benzoatithermus flavus gen. nov., sp. nov. from hot spring.</title>
        <authorList>
            <person name="Hu C.-J."/>
            <person name="Li W.-J."/>
        </authorList>
    </citation>
    <scope>NUCLEOTIDE SEQUENCE [LARGE SCALE GENOMIC DNA]</scope>
    <source>
        <strain evidence="1 2">SYSU G07066</strain>
    </source>
</reference>
<proteinExistence type="predicted"/>
<dbReference type="InterPro" id="IPR014845">
    <property type="entry name" value="GYD/TTHA1554"/>
</dbReference>
<comment type="caution">
    <text evidence="1">The sequence shown here is derived from an EMBL/GenBank/DDBJ whole genome shotgun (WGS) entry which is preliminary data.</text>
</comment>
<dbReference type="RefSeq" id="WP_418161438.1">
    <property type="nucleotide sequence ID" value="NZ_JBBLZC010000030.1"/>
</dbReference>
<dbReference type="Proteomes" id="UP001375743">
    <property type="component" value="Unassembled WGS sequence"/>
</dbReference>
<sequence length="97" mass="10838">MPTYVALANYTEKGMQNVRDSPRRLDAVRQHLREMGGDIVSFYLTLGEHDIVFVYEAPDDAISARFLLLLGAAGFVRTKTMKAFPEAAYREIIASLG</sequence>
<evidence type="ECO:0000313" key="1">
    <source>
        <dbReference type="EMBL" id="MEK0085588.1"/>
    </source>
</evidence>
<name>A0ABU8XWJ0_9PROT</name>
<protein>
    <submittedName>
        <fullName evidence="1">GYD domain-containing protein</fullName>
    </submittedName>
</protein>
<gene>
    <name evidence="1" type="ORF">U1T56_20740</name>
</gene>
<dbReference type="EMBL" id="JBBLZC010000030">
    <property type="protein sequence ID" value="MEK0085588.1"/>
    <property type="molecule type" value="Genomic_DNA"/>
</dbReference>
<dbReference type="Pfam" id="PF08734">
    <property type="entry name" value="GYD"/>
    <property type="match status" value="1"/>
</dbReference>
<organism evidence="1 2">
    <name type="scientific">Benzoatithermus flavus</name>
    <dbReference type="NCBI Taxonomy" id="3108223"/>
    <lineage>
        <taxon>Bacteria</taxon>
        <taxon>Pseudomonadati</taxon>
        <taxon>Pseudomonadota</taxon>
        <taxon>Alphaproteobacteria</taxon>
        <taxon>Geminicoccales</taxon>
        <taxon>Geminicoccaceae</taxon>
        <taxon>Benzoatithermus</taxon>
    </lineage>
</organism>
<evidence type="ECO:0000313" key="2">
    <source>
        <dbReference type="Proteomes" id="UP001375743"/>
    </source>
</evidence>